<proteinExistence type="predicted"/>
<dbReference type="EMBL" id="GAIX01005016">
    <property type="protein sequence ID" value="JAA87544.1"/>
    <property type="molecule type" value="Transcribed_RNA"/>
</dbReference>
<accession>S4PAH3</accession>
<evidence type="ECO:0000256" key="1">
    <source>
        <dbReference type="SAM" id="MobiDB-lite"/>
    </source>
</evidence>
<protein>
    <submittedName>
        <fullName evidence="2">Uncharacterized protein</fullName>
    </submittedName>
</protein>
<sequence>MARDSPNLSRTVKTGPAVSQCQNSIPNSFHQKLKAPHLLITTAAQVVDASSPCAAEKLTSASLASLQYAGYKTSPFQVQKSQLRNHLPRGLVKLVVSDAFPPHNQLVCHGISEAPDKRPRTAQRVIVSRP</sequence>
<evidence type="ECO:0000313" key="2">
    <source>
        <dbReference type="EMBL" id="JAA87544.1"/>
    </source>
</evidence>
<name>S4PAH3_9NEOP</name>
<feature type="region of interest" description="Disordered" evidence="1">
    <location>
        <begin position="1"/>
        <end position="23"/>
    </location>
</feature>
<reference evidence="2" key="2">
    <citation type="submission" date="2013-05" db="EMBL/GenBank/DDBJ databases">
        <authorList>
            <person name="Carter J.-M."/>
            <person name="Baker S.C."/>
            <person name="Pink R."/>
            <person name="Carter D.R.F."/>
            <person name="Collins A."/>
            <person name="Tomlin J."/>
            <person name="Gibbs M."/>
            <person name="Breuker C.J."/>
        </authorList>
    </citation>
    <scope>NUCLEOTIDE SEQUENCE</scope>
    <source>
        <tissue evidence="2">Ovary</tissue>
    </source>
</reference>
<reference evidence="2" key="1">
    <citation type="journal article" date="2013" name="BMC Genomics">
        <title>Unscrambling butterfly oogenesis.</title>
        <authorList>
            <person name="Carter J.M."/>
            <person name="Baker S.C."/>
            <person name="Pink R."/>
            <person name="Carter D.R."/>
            <person name="Collins A."/>
            <person name="Tomlin J."/>
            <person name="Gibbs M."/>
            <person name="Breuker C.J."/>
        </authorList>
    </citation>
    <scope>NUCLEOTIDE SEQUENCE</scope>
    <source>
        <tissue evidence="2">Ovary</tissue>
    </source>
</reference>
<dbReference type="AlphaFoldDB" id="S4PAH3"/>
<organism evidence="2">
    <name type="scientific">Pararge aegeria</name>
    <name type="common">speckled wood butterfly</name>
    <dbReference type="NCBI Taxonomy" id="116150"/>
    <lineage>
        <taxon>Eukaryota</taxon>
        <taxon>Metazoa</taxon>
        <taxon>Ecdysozoa</taxon>
        <taxon>Arthropoda</taxon>
        <taxon>Hexapoda</taxon>
        <taxon>Insecta</taxon>
        <taxon>Pterygota</taxon>
        <taxon>Neoptera</taxon>
        <taxon>Endopterygota</taxon>
        <taxon>Lepidoptera</taxon>
        <taxon>Glossata</taxon>
        <taxon>Ditrysia</taxon>
        <taxon>Papilionoidea</taxon>
        <taxon>Nymphalidae</taxon>
        <taxon>Satyrinae</taxon>
        <taxon>Satyrini</taxon>
        <taxon>Parargina</taxon>
        <taxon>Pararge</taxon>
    </lineage>
</organism>